<comment type="caution">
    <text evidence="2">The sequence shown here is derived from an EMBL/GenBank/DDBJ whole genome shotgun (WGS) entry which is preliminary data.</text>
</comment>
<evidence type="ECO:0000313" key="2">
    <source>
        <dbReference type="EMBL" id="KAA6369571.1"/>
    </source>
</evidence>
<evidence type="ECO:0000256" key="1">
    <source>
        <dbReference type="SAM" id="Coils"/>
    </source>
</evidence>
<dbReference type="Proteomes" id="UP000324800">
    <property type="component" value="Unassembled WGS sequence"/>
</dbReference>
<feature type="coiled-coil region" evidence="1">
    <location>
        <begin position="28"/>
        <end position="102"/>
    </location>
</feature>
<dbReference type="EMBL" id="SNRW01016236">
    <property type="protein sequence ID" value="KAA6369571.1"/>
    <property type="molecule type" value="Genomic_DNA"/>
</dbReference>
<gene>
    <name evidence="2" type="ORF">EZS28_034904</name>
</gene>
<reference evidence="2 3" key="1">
    <citation type="submission" date="2019-03" db="EMBL/GenBank/DDBJ databases">
        <title>Single cell metagenomics reveals metabolic interactions within the superorganism composed of flagellate Streblomastix strix and complex community of Bacteroidetes bacteria on its surface.</title>
        <authorList>
            <person name="Treitli S.C."/>
            <person name="Kolisko M."/>
            <person name="Husnik F."/>
            <person name="Keeling P."/>
            <person name="Hampl V."/>
        </authorList>
    </citation>
    <scope>NUCLEOTIDE SEQUENCE [LARGE SCALE GENOMIC DNA]</scope>
    <source>
        <strain evidence="2">ST1C</strain>
    </source>
</reference>
<organism evidence="2 3">
    <name type="scientific">Streblomastix strix</name>
    <dbReference type="NCBI Taxonomy" id="222440"/>
    <lineage>
        <taxon>Eukaryota</taxon>
        <taxon>Metamonada</taxon>
        <taxon>Preaxostyla</taxon>
        <taxon>Oxymonadida</taxon>
        <taxon>Streblomastigidae</taxon>
        <taxon>Streblomastix</taxon>
    </lineage>
</organism>
<protein>
    <submittedName>
        <fullName evidence="2">Uncharacterized protein</fullName>
    </submittedName>
</protein>
<keyword evidence="1" id="KW-0175">Coiled coil</keyword>
<name>A0A5J4UHK1_9EUKA</name>
<dbReference type="AlphaFoldDB" id="A0A5J4UHK1"/>
<evidence type="ECO:0000313" key="3">
    <source>
        <dbReference type="Proteomes" id="UP000324800"/>
    </source>
</evidence>
<sequence length="165" mass="20150">MEIERERERVQMKEEDIISQFIDSQKKNKKLQLQLESDRYEIQRLRQQIVELKSERIGQSKEEIEKLVSEALEARDLKEFKQEQCQIENEVVKQRMKEQEIEKEVRRRVQIIREQEQKEQNSRKKRQLNEYVEVKQFFDEDSSLRTSSQIKAQTCNISFNIQNML</sequence>
<accession>A0A5J4UHK1</accession>
<proteinExistence type="predicted"/>